<feature type="region of interest" description="Disordered" evidence="5">
    <location>
        <begin position="85"/>
        <end position="109"/>
    </location>
</feature>
<dbReference type="RefSeq" id="WP_089611470.1">
    <property type="nucleotide sequence ID" value="NZ_CP022121.1"/>
</dbReference>
<protein>
    <submittedName>
        <fullName evidence="8">LapA family protein</fullName>
    </submittedName>
</protein>
<dbReference type="PANTHER" id="PTHR41335">
    <property type="entry name" value="MEMBRANE PROTEIN-RELATED"/>
    <property type="match status" value="1"/>
</dbReference>
<keyword evidence="3 6" id="KW-1133">Transmembrane helix</keyword>
<evidence type="ECO:0000256" key="6">
    <source>
        <dbReference type="SAM" id="Phobius"/>
    </source>
</evidence>
<dbReference type="PANTHER" id="PTHR41335:SF1">
    <property type="entry name" value="MEMBRANE PROTEIN"/>
    <property type="match status" value="1"/>
</dbReference>
<organism evidence="8 9">
    <name type="scientific">Dehalobacterium formicoaceticum</name>
    <dbReference type="NCBI Taxonomy" id="51515"/>
    <lineage>
        <taxon>Bacteria</taxon>
        <taxon>Bacillati</taxon>
        <taxon>Bacillota</taxon>
        <taxon>Clostridia</taxon>
        <taxon>Eubacteriales</taxon>
        <taxon>Peptococcaceae</taxon>
        <taxon>Dehalobacterium</taxon>
    </lineage>
</organism>
<evidence type="ECO:0000256" key="2">
    <source>
        <dbReference type="ARBA" id="ARBA00022692"/>
    </source>
</evidence>
<keyword evidence="4 6" id="KW-0472">Membrane</keyword>
<dbReference type="InterPro" id="IPR010445">
    <property type="entry name" value="LapA_dom"/>
</dbReference>
<evidence type="ECO:0000256" key="3">
    <source>
        <dbReference type="ARBA" id="ARBA00022989"/>
    </source>
</evidence>
<evidence type="ECO:0000313" key="8">
    <source>
        <dbReference type="EMBL" id="MCR6546799.1"/>
    </source>
</evidence>
<keyword evidence="1" id="KW-1003">Cell membrane</keyword>
<evidence type="ECO:0000256" key="4">
    <source>
        <dbReference type="ARBA" id="ARBA00023136"/>
    </source>
</evidence>
<dbReference type="EMBL" id="JANPWE010000011">
    <property type="protein sequence ID" value="MCR6546799.1"/>
    <property type="molecule type" value="Genomic_DNA"/>
</dbReference>
<feature type="domain" description="Lipopolysaccharide assembly protein A" evidence="7">
    <location>
        <begin position="21"/>
        <end position="83"/>
    </location>
</feature>
<keyword evidence="2 6" id="KW-0812">Transmembrane</keyword>
<name>A0ABT1Y7E0_9FIRM</name>
<evidence type="ECO:0000313" key="9">
    <source>
        <dbReference type="Proteomes" id="UP001524944"/>
    </source>
</evidence>
<sequence>MQILLIFALIFALGVAIFAVQNATPVEIGFLMYQGEISLVYVILLSVLAGALIVFLLSIFKQITLYRRIRALDKKNQSLEQELHNLAPKETVPAQSTEAPSQEYHSVEQ</sequence>
<keyword evidence="9" id="KW-1185">Reference proteome</keyword>
<evidence type="ECO:0000256" key="1">
    <source>
        <dbReference type="ARBA" id="ARBA00022475"/>
    </source>
</evidence>
<accession>A0ABT1Y7E0</accession>
<reference evidence="8 9" key="1">
    <citation type="submission" date="2022-08" db="EMBL/GenBank/DDBJ databases">
        <title>Proteogenomics of the novel Dehalobacterium formicoaceticum strain EZ94 highlights a key role of methyltransferases during anaerobic dichloromethane degradation.</title>
        <authorList>
            <person name="Wasmund K."/>
        </authorList>
    </citation>
    <scope>NUCLEOTIDE SEQUENCE [LARGE SCALE GENOMIC DNA]</scope>
    <source>
        <strain evidence="8 9">EZ94</strain>
    </source>
</reference>
<comment type="caution">
    <text evidence="8">The sequence shown here is derived from an EMBL/GenBank/DDBJ whole genome shotgun (WGS) entry which is preliminary data.</text>
</comment>
<dbReference type="Proteomes" id="UP001524944">
    <property type="component" value="Unassembled WGS sequence"/>
</dbReference>
<feature type="compositionally biased region" description="Polar residues" evidence="5">
    <location>
        <begin position="93"/>
        <end position="109"/>
    </location>
</feature>
<feature type="transmembrane region" description="Helical" evidence="6">
    <location>
        <begin position="39"/>
        <end position="60"/>
    </location>
</feature>
<gene>
    <name evidence="8" type="ORF">NVS47_14985</name>
</gene>
<evidence type="ECO:0000259" key="7">
    <source>
        <dbReference type="Pfam" id="PF06305"/>
    </source>
</evidence>
<dbReference type="Pfam" id="PF06305">
    <property type="entry name" value="LapA_dom"/>
    <property type="match status" value="1"/>
</dbReference>
<evidence type="ECO:0000256" key="5">
    <source>
        <dbReference type="SAM" id="MobiDB-lite"/>
    </source>
</evidence>
<proteinExistence type="predicted"/>